<evidence type="ECO:0000313" key="2">
    <source>
        <dbReference type="Proteomes" id="UP000221101"/>
    </source>
</evidence>
<dbReference type="EMBL" id="NJCX01000011">
    <property type="protein sequence ID" value="PHM73495.1"/>
    <property type="molecule type" value="Genomic_DNA"/>
</dbReference>
<reference evidence="1 2" key="1">
    <citation type="journal article" date="2017" name="Nat. Microbiol.">
        <title>Natural product diversity associated with the nematode symbionts Photorhabdus and Xenorhabdus.</title>
        <authorList>
            <person name="Tobias N.J."/>
            <person name="Wolff H."/>
            <person name="Djahanschiri B."/>
            <person name="Grundmann F."/>
            <person name="Kronenwerth M."/>
            <person name="Shi Y.M."/>
            <person name="Simonyi S."/>
            <person name="Grun P."/>
            <person name="Shapiro-Ilan D."/>
            <person name="Pidot S.J."/>
            <person name="Stinear T.P."/>
            <person name="Ebersberger I."/>
            <person name="Bode H.B."/>
        </authorList>
    </citation>
    <scope>NUCLEOTIDE SEQUENCE [LARGE SCALE GENOMIC DNA]</scope>
    <source>
        <strain evidence="1 2">DSM 17907</strain>
    </source>
</reference>
<organism evidence="1 2">
    <name type="scientific">Xenorhabdus kozodoii</name>
    <dbReference type="NCBI Taxonomy" id="351676"/>
    <lineage>
        <taxon>Bacteria</taxon>
        <taxon>Pseudomonadati</taxon>
        <taxon>Pseudomonadota</taxon>
        <taxon>Gammaproteobacteria</taxon>
        <taxon>Enterobacterales</taxon>
        <taxon>Morganellaceae</taxon>
        <taxon>Xenorhabdus</taxon>
    </lineage>
</organism>
<protein>
    <submittedName>
        <fullName evidence="1">Uncharacterized protein</fullName>
    </submittedName>
</protein>
<dbReference type="Proteomes" id="UP000221101">
    <property type="component" value="Unassembled WGS sequence"/>
</dbReference>
<sequence>MKKPLGMINVTKTTLLIVKSKKDNKNINFQNSTEKIIIFFGAIFLTNLSDQWLPLGFQACPVQLRSL</sequence>
<comment type="caution">
    <text evidence="1">The sequence shown here is derived from an EMBL/GenBank/DDBJ whole genome shotgun (WGS) entry which is preliminary data.</text>
</comment>
<dbReference type="AlphaFoldDB" id="A0A2D0LD25"/>
<evidence type="ECO:0000313" key="1">
    <source>
        <dbReference type="EMBL" id="PHM73495.1"/>
    </source>
</evidence>
<name>A0A2D0LD25_9GAMM</name>
<accession>A0A2D0LD25</accession>
<proteinExistence type="predicted"/>
<gene>
    <name evidence="1" type="ORF">Xkoz_01911</name>
</gene>
<keyword evidence="2" id="KW-1185">Reference proteome</keyword>